<sequence>MSNTRIWCSKCGVFRDSESFETNKSGRTKKLCNRHGKKRDLEVLYDDWDTFEEEVHSWNHPDQTHCLDLKRIFNIDSLPVGFASQLPVQPQDGSTDHSPLNKAINMLAEVIWRKGGFRFWHRRMKQENLTYVYFCSQEPIALTLRWRQDSATHDEWSGFCVTATLHSNRHSKIIH</sequence>
<comment type="caution">
    <text evidence="1">The sequence shown here is derived from an EMBL/GenBank/DDBJ whole genome shotgun (WGS) entry which is preliminary data.</text>
</comment>
<protein>
    <submittedName>
        <fullName evidence="1">Uncharacterized protein</fullName>
    </submittedName>
</protein>
<accession>A0AAD7QLB1</accession>
<gene>
    <name evidence="1" type="ORF">POJ06DRAFT_31514</name>
</gene>
<proteinExistence type="predicted"/>
<organism evidence="1 2">
    <name type="scientific">Lipomyces tetrasporus</name>
    <dbReference type="NCBI Taxonomy" id="54092"/>
    <lineage>
        <taxon>Eukaryota</taxon>
        <taxon>Fungi</taxon>
        <taxon>Dikarya</taxon>
        <taxon>Ascomycota</taxon>
        <taxon>Saccharomycotina</taxon>
        <taxon>Lipomycetes</taxon>
        <taxon>Lipomycetales</taxon>
        <taxon>Lipomycetaceae</taxon>
        <taxon>Lipomyces</taxon>
    </lineage>
</organism>
<dbReference type="AlphaFoldDB" id="A0AAD7QLB1"/>
<keyword evidence="2" id="KW-1185">Reference proteome</keyword>
<reference evidence="1" key="1">
    <citation type="submission" date="2023-03" db="EMBL/GenBank/DDBJ databases">
        <title>Near-Complete genome sequence of Lipomyces tetrasporous NRRL Y-64009, an oleaginous yeast capable of growing on lignocellulosic hydrolysates.</title>
        <authorList>
            <consortium name="Lawrence Berkeley National Laboratory"/>
            <person name="Jagtap S.S."/>
            <person name="Liu J.-J."/>
            <person name="Walukiewicz H.E."/>
            <person name="Pangilinan J."/>
            <person name="Lipzen A."/>
            <person name="Ahrendt S."/>
            <person name="Koriabine M."/>
            <person name="Cobaugh K."/>
            <person name="Salamov A."/>
            <person name="Yoshinaga Y."/>
            <person name="Ng V."/>
            <person name="Daum C."/>
            <person name="Grigoriev I.V."/>
            <person name="Slininger P.J."/>
            <person name="Dien B.S."/>
            <person name="Jin Y.-S."/>
            <person name="Rao C.V."/>
        </authorList>
    </citation>
    <scope>NUCLEOTIDE SEQUENCE</scope>
    <source>
        <strain evidence="1">NRRL Y-64009</strain>
    </source>
</reference>
<dbReference type="GeneID" id="80886026"/>
<dbReference type="RefSeq" id="XP_056040880.1">
    <property type="nucleotide sequence ID" value="XM_056190860.1"/>
</dbReference>
<name>A0AAD7QLB1_9ASCO</name>
<evidence type="ECO:0000313" key="1">
    <source>
        <dbReference type="EMBL" id="KAJ8097430.1"/>
    </source>
</evidence>
<evidence type="ECO:0000313" key="2">
    <source>
        <dbReference type="Proteomes" id="UP001217417"/>
    </source>
</evidence>
<dbReference type="Proteomes" id="UP001217417">
    <property type="component" value="Unassembled WGS sequence"/>
</dbReference>
<dbReference type="EMBL" id="JARPMG010000011">
    <property type="protein sequence ID" value="KAJ8097430.1"/>
    <property type="molecule type" value="Genomic_DNA"/>
</dbReference>